<dbReference type="Proteomes" id="UP000296049">
    <property type="component" value="Unassembled WGS sequence"/>
</dbReference>
<proteinExistence type="predicted"/>
<organism evidence="1 2">
    <name type="scientific">Anas platyrhynchos</name>
    <name type="common">Mallard</name>
    <name type="synonym">Anas boschas</name>
    <dbReference type="NCBI Taxonomy" id="8839"/>
    <lineage>
        <taxon>Eukaryota</taxon>
        <taxon>Metazoa</taxon>
        <taxon>Chordata</taxon>
        <taxon>Craniata</taxon>
        <taxon>Vertebrata</taxon>
        <taxon>Euteleostomi</taxon>
        <taxon>Archelosauria</taxon>
        <taxon>Archosauria</taxon>
        <taxon>Dinosauria</taxon>
        <taxon>Saurischia</taxon>
        <taxon>Theropoda</taxon>
        <taxon>Coelurosauria</taxon>
        <taxon>Aves</taxon>
        <taxon>Neognathae</taxon>
        <taxon>Galloanserae</taxon>
        <taxon>Anseriformes</taxon>
        <taxon>Anatidae</taxon>
        <taxon>Anatinae</taxon>
        <taxon>Anas</taxon>
    </lineage>
</organism>
<evidence type="ECO:0000313" key="2">
    <source>
        <dbReference type="Proteomes" id="UP000296049"/>
    </source>
</evidence>
<protein>
    <submittedName>
        <fullName evidence="1">Uncharacterized protein</fullName>
    </submittedName>
</protein>
<gene>
    <name evidence="1" type="ORF">Anapl_06484</name>
</gene>
<accession>R0KP91</accession>
<keyword evidence="2" id="KW-1185">Reference proteome</keyword>
<dbReference type="AlphaFoldDB" id="R0KP91"/>
<sequence length="156" mass="16758">MCLAAGGGSREPCRQLLCELLGEASWASLCSGLQLVAELVLVAFEGNLNSDRVYLSPDSYSRSSFQIDQDFADFALDRLQPRPAPVGWGLLAGPRPFCITAVCVLHCPCHVPSSGRFVCTRTRDVEGFSCCFRAAATAGRAKEGDESALGDLLREL</sequence>
<name>R0KP91_ANAPL</name>
<evidence type="ECO:0000313" key="1">
    <source>
        <dbReference type="EMBL" id="EOA95048.1"/>
    </source>
</evidence>
<reference evidence="2" key="1">
    <citation type="journal article" date="2013" name="Nat. Genet.">
        <title>The duck genome and transcriptome provide insight into an avian influenza virus reservoir species.</title>
        <authorList>
            <person name="Huang Y."/>
            <person name="Li Y."/>
            <person name="Burt D.W."/>
            <person name="Chen H."/>
            <person name="Zhang Y."/>
            <person name="Qian W."/>
            <person name="Kim H."/>
            <person name="Gan S."/>
            <person name="Zhao Y."/>
            <person name="Li J."/>
            <person name="Yi K."/>
            <person name="Feng H."/>
            <person name="Zhu P."/>
            <person name="Li B."/>
            <person name="Liu Q."/>
            <person name="Fairley S."/>
            <person name="Magor K.E."/>
            <person name="Du Z."/>
            <person name="Hu X."/>
            <person name="Goodman L."/>
            <person name="Tafer H."/>
            <person name="Vignal A."/>
            <person name="Lee T."/>
            <person name="Kim K.W."/>
            <person name="Sheng Z."/>
            <person name="An Y."/>
            <person name="Searle S."/>
            <person name="Herrero J."/>
            <person name="Groenen M.A."/>
            <person name="Crooijmans R.P."/>
            <person name="Faraut T."/>
            <person name="Cai Q."/>
            <person name="Webster R.G."/>
            <person name="Aldridge J.R."/>
            <person name="Warren W.C."/>
            <person name="Bartschat S."/>
            <person name="Kehr S."/>
            <person name="Marz M."/>
            <person name="Stadler P.F."/>
            <person name="Smith J."/>
            <person name="Kraus R.H."/>
            <person name="Zhao Y."/>
            <person name="Ren L."/>
            <person name="Fei J."/>
            <person name="Morisson M."/>
            <person name="Kaiser P."/>
            <person name="Griffin D.K."/>
            <person name="Rao M."/>
            <person name="Pitel F."/>
            <person name="Wang J."/>
            <person name="Li N."/>
        </authorList>
    </citation>
    <scope>NUCLEOTIDE SEQUENCE [LARGE SCALE GENOMIC DNA]</scope>
</reference>
<dbReference type="EMBL" id="KB744458">
    <property type="protein sequence ID" value="EOA95048.1"/>
    <property type="molecule type" value="Genomic_DNA"/>
</dbReference>